<dbReference type="Proteomes" id="UP001253595">
    <property type="component" value="Unassembled WGS sequence"/>
</dbReference>
<dbReference type="InterPro" id="IPR000847">
    <property type="entry name" value="LysR_HTH_N"/>
</dbReference>
<comment type="caution">
    <text evidence="7">The sequence shown here is derived from an EMBL/GenBank/DDBJ whole genome shotgun (WGS) entry which is preliminary data.</text>
</comment>
<dbReference type="CDD" id="cd08422">
    <property type="entry name" value="PBP2_CrgA_like"/>
    <property type="match status" value="1"/>
</dbReference>
<evidence type="ECO:0000259" key="6">
    <source>
        <dbReference type="PROSITE" id="PS50931"/>
    </source>
</evidence>
<comment type="similarity">
    <text evidence="1">Belongs to the LysR transcriptional regulatory family.</text>
</comment>
<sequence>MINKEHKKLERLMLFSEVAQHLSYTVAAERLGISRGHLSSQVRRLEKDMGMTLLIRSTRSVRLTNEGQWVMTGMEKIFNDLQELERNVENEGQAIEGLLKIAAPLQFSERYLLDICAQFKAFHPNIEFSIDCSYPYQDLNRSDFNIAFRGTNEPPQNMIAVPLFTYQYYCCAAPEYFIQHGKPQTAADFSRHQCLRSHDQPDWTFAGKEIECKGWLQINNSHLLKHQALKGVGIIRAPDYMVEIDIAEGRLEFLQDEALTTSNTMHIIYPQLIHQSKRLSAFIQFCRQYFAQVRPRIN</sequence>
<dbReference type="InterPro" id="IPR036390">
    <property type="entry name" value="WH_DNA-bd_sf"/>
</dbReference>
<dbReference type="PANTHER" id="PTHR30537:SF5">
    <property type="entry name" value="HTH-TYPE TRANSCRIPTIONAL ACTIVATOR TTDR-RELATED"/>
    <property type="match status" value="1"/>
</dbReference>
<dbReference type="InterPro" id="IPR058163">
    <property type="entry name" value="LysR-type_TF_proteobact-type"/>
</dbReference>
<gene>
    <name evidence="7" type="ORF">J2X05_002632</name>
</gene>
<dbReference type="RefSeq" id="WP_310073066.1">
    <property type="nucleotide sequence ID" value="NZ_JAVDVX010000004.1"/>
</dbReference>
<dbReference type="PROSITE" id="PS50931">
    <property type="entry name" value="HTH_LYSR"/>
    <property type="match status" value="1"/>
</dbReference>
<dbReference type="SUPFAM" id="SSF46785">
    <property type="entry name" value="Winged helix' DNA-binding domain"/>
    <property type="match status" value="1"/>
</dbReference>
<evidence type="ECO:0000256" key="3">
    <source>
        <dbReference type="ARBA" id="ARBA00023125"/>
    </source>
</evidence>
<evidence type="ECO:0000256" key="1">
    <source>
        <dbReference type="ARBA" id="ARBA00009437"/>
    </source>
</evidence>
<dbReference type="Gene3D" id="1.10.10.10">
    <property type="entry name" value="Winged helix-like DNA-binding domain superfamily/Winged helix DNA-binding domain"/>
    <property type="match status" value="1"/>
</dbReference>
<keyword evidence="4" id="KW-0804">Transcription</keyword>
<reference evidence="7 8" key="1">
    <citation type="submission" date="2023-07" db="EMBL/GenBank/DDBJ databases">
        <title>Sorghum-associated microbial communities from plants grown in Nebraska, USA.</title>
        <authorList>
            <person name="Schachtman D."/>
        </authorList>
    </citation>
    <scope>NUCLEOTIDE SEQUENCE [LARGE SCALE GENOMIC DNA]</scope>
    <source>
        <strain evidence="7 8">BE190</strain>
    </source>
</reference>
<evidence type="ECO:0000256" key="5">
    <source>
        <dbReference type="SAM" id="Coils"/>
    </source>
</evidence>
<dbReference type="Pfam" id="PF03466">
    <property type="entry name" value="LysR_substrate"/>
    <property type="match status" value="1"/>
</dbReference>
<feature type="domain" description="HTH lysR-type" evidence="6">
    <location>
        <begin position="8"/>
        <end position="64"/>
    </location>
</feature>
<feature type="coiled-coil region" evidence="5">
    <location>
        <begin position="74"/>
        <end position="101"/>
    </location>
</feature>
<dbReference type="GO" id="GO:0003677">
    <property type="term" value="F:DNA binding"/>
    <property type="evidence" value="ECO:0007669"/>
    <property type="project" value="UniProtKB-KW"/>
</dbReference>
<keyword evidence="8" id="KW-1185">Reference proteome</keyword>
<evidence type="ECO:0000313" key="8">
    <source>
        <dbReference type="Proteomes" id="UP001253595"/>
    </source>
</evidence>
<dbReference type="InterPro" id="IPR005119">
    <property type="entry name" value="LysR_subst-bd"/>
</dbReference>
<keyword evidence="3 7" id="KW-0238">DNA-binding</keyword>
<dbReference type="PANTHER" id="PTHR30537">
    <property type="entry name" value="HTH-TYPE TRANSCRIPTIONAL REGULATOR"/>
    <property type="match status" value="1"/>
</dbReference>
<name>A0ABU1UZQ7_9GAMM</name>
<organism evidence="7 8">
    <name type="scientific">Cellvibrio fibrivorans</name>
    <dbReference type="NCBI Taxonomy" id="126350"/>
    <lineage>
        <taxon>Bacteria</taxon>
        <taxon>Pseudomonadati</taxon>
        <taxon>Pseudomonadota</taxon>
        <taxon>Gammaproteobacteria</taxon>
        <taxon>Cellvibrionales</taxon>
        <taxon>Cellvibrionaceae</taxon>
        <taxon>Cellvibrio</taxon>
    </lineage>
</organism>
<keyword evidence="2" id="KW-0805">Transcription regulation</keyword>
<keyword evidence="5" id="KW-0175">Coiled coil</keyword>
<evidence type="ECO:0000256" key="4">
    <source>
        <dbReference type="ARBA" id="ARBA00023163"/>
    </source>
</evidence>
<dbReference type="EMBL" id="JAVDVX010000004">
    <property type="protein sequence ID" value="MDR7090608.1"/>
    <property type="molecule type" value="Genomic_DNA"/>
</dbReference>
<dbReference type="SUPFAM" id="SSF53850">
    <property type="entry name" value="Periplasmic binding protein-like II"/>
    <property type="match status" value="1"/>
</dbReference>
<protein>
    <submittedName>
        <fullName evidence="7">DNA-binding transcriptional LysR family regulator</fullName>
    </submittedName>
</protein>
<accession>A0ABU1UZQ7</accession>
<proteinExistence type="inferred from homology"/>
<dbReference type="Pfam" id="PF00126">
    <property type="entry name" value="HTH_1"/>
    <property type="match status" value="1"/>
</dbReference>
<dbReference type="Gene3D" id="3.40.190.290">
    <property type="match status" value="1"/>
</dbReference>
<dbReference type="InterPro" id="IPR036388">
    <property type="entry name" value="WH-like_DNA-bd_sf"/>
</dbReference>
<evidence type="ECO:0000256" key="2">
    <source>
        <dbReference type="ARBA" id="ARBA00023015"/>
    </source>
</evidence>
<evidence type="ECO:0000313" key="7">
    <source>
        <dbReference type="EMBL" id="MDR7090608.1"/>
    </source>
</evidence>